<dbReference type="AlphaFoldDB" id="E9HGH7"/>
<dbReference type="Proteomes" id="UP000000305">
    <property type="component" value="Unassembled WGS sequence"/>
</dbReference>
<name>E9HGH7_DAPPU</name>
<sequence>MRSDEEFECMLAEKKKKKKMFGGPWDWDQISTCVCVAQHKIHLFHRSQKFLILRAKKGSKKEIPVYSEMCVGGGVDILWCFERCRREFPPPLPPLSLAFPTEFISVLSSNIFSTLYTLLLIS</sequence>
<accession>E9HGH7</accession>
<dbReference type="InParanoid" id="E9HGH7"/>
<evidence type="ECO:0000313" key="1">
    <source>
        <dbReference type="EMBL" id="EFX69156.1"/>
    </source>
</evidence>
<keyword evidence="2" id="KW-1185">Reference proteome</keyword>
<reference evidence="1 2" key="1">
    <citation type="journal article" date="2011" name="Science">
        <title>The ecoresponsive genome of Daphnia pulex.</title>
        <authorList>
            <person name="Colbourne J.K."/>
            <person name="Pfrender M.E."/>
            <person name="Gilbert D."/>
            <person name="Thomas W.K."/>
            <person name="Tucker A."/>
            <person name="Oakley T.H."/>
            <person name="Tokishita S."/>
            <person name="Aerts A."/>
            <person name="Arnold G.J."/>
            <person name="Basu M.K."/>
            <person name="Bauer D.J."/>
            <person name="Caceres C.E."/>
            <person name="Carmel L."/>
            <person name="Casola C."/>
            <person name="Choi J.H."/>
            <person name="Detter J.C."/>
            <person name="Dong Q."/>
            <person name="Dusheyko S."/>
            <person name="Eads B.D."/>
            <person name="Frohlich T."/>
            <person name="Geiler-Samerotte K.A."/>
            <person name="Gerlach D."/>
            <person name="Hatcher P."/>
            <person name="Jogdeo S."/>
            <person name="Krijgsveld J."/>
            <person name="Kriventseva E.V."/>
            <person name="Kultz D."/>
            <person name="Laforsch C."/>
            <person name="Lindquist E."/>
            <person name="Lopez J."/>
            <person name="Manak J.R."/>
            <person name="Muller J."/>
            <person name="Pangilinan J."/>
            <person name="Patwardhan R.P."/>
            <person name="Pitluck S."/>
            <person name="Pritham E.J."/>
            <person name="Rechtsteiner A."/>
            <person name="Rho M."/>
            <person name="Rogozin I.B."/>
            <person name="Sakarya O."/>
            <person name="Salamov A."/>
            <person name="Schaack S."/>
            <person name="Shapiro H."/>
            <person name="Shiga Y."/>
            <person name="Skalitzky C."/>
            <person name="Smith Z."/>
            <person name="Souvorov A."/>
            <person name="Sung W."/>
            <person name="Tang Z."/>
            <person name="Tsuchiya D."/>
            <person name="Tu H."/>
            <person name="Vos H."/>
            <person name="Wang M."/>
            <person name="Wolf Y.I."/>
            <person name="Yamagata H."/>
            <person name="Yamada T."/>
            <person name="Ye Y."/>
            <person name="Shaw J.R."/>
            <person name="Andrews J."/>
            <person name="Crease T.J."/>
            <person name="Tang H."/>
            <person name="Lucas S.M."/>
            <person name="Robertson H.M."/>
            <person name="Bork P."/>
            <person name="Koonin E.V."/>
            <person name="Zdobnov E.M."/>
            <person name="Grigoriev I.V."/>
            <person name="Lynch M."/>
            <person name="Boore J.L."/>
        </authorList>
    </citation>
    <scope>NUCLEOTIDE SEQUENCE [LARGE SCALE GENOMIC DNA]</scope>
</reference>
<dbReference type="KEGG" id="dpx:DAPPUDRAFT_301037"/>
<dbReference type="EMBL" id="GL732641">
    <property type="protein sequence ID" value="EFX69156.1"/>
    <property type="molecule type" value="Genomic_DNA"/>
</dbReference>
<evidence type="ECO:0000313" key="2">
    <source>
        <dbReference type="Proteomes" id="UP000000305"/>
    </source>
</evidence>
<proteinExistence type="predicted"/>
<dbReference type="HOGENOM" id="CLU_2028991_0_0_1"/>
<organism evidence="1 2">
    <name type="scientific">Daphnia pulex</name>
    <name type="common">Water flea</name>
    <dbReference type="NCBI Taxonomy" id="6669"/>
    <lineage>
        <taxon>Eukaryota</taxon>
        <taxon>Metazoa</taxon>
        <taxon>Ecdysozoa</taxon>
        <taxon>Arthropoda</taxon>
        <taxon>Crustacea</taxon>
        <taxon>Branchiopoda</taxon>
        <taxon>Diplostraca</taxon>
        <taxon>Cladocera</taxon>
        <taxon>Anomopoda</taxon>
        <taxon>Daphniidae</taxon>
        <taxon>Daphnia</taxon>
    </lineage>
</organism>
<protein>
    <submittedName>
        <fullName evidence="1">Uncharacterized protein</fullName>
    </submittedName>
</protein>
<gene>
    <name evidence="1" type="ORF">DAPPUDRAFT_301037</name>
</gene>